<evidence type="ECO:0000256" key="1">
    <source>
        <dbReference type="ARBA" id="ARBA00005254"/>
    </source>
</evidence>
<accession>A0A0D8FTJ5</accession>
<comment type="caution">
    <text evidence="3">The sequence shown here is derived from an EMBL/GenBank/DDBJ whole genome shotgun (WGS) entry which is preliminary data.</text>
</comment>
<dbReference type="SUPFAM" id="SSF52096">
    <property type="entry name" value="ClpP/crotonase"/>
    <property type="match status" value="1"/>
</dbReference>
<dbReference type="PROSITE" id="PS00166">
    <property type="entry name" value="ENOYL_COA_HYDRATASE"/>
    <property type="match status" value="1"/>
</dbReference>
<dbReference type="PANTHER" id="PTHR43802:SF1">
    <property type="entry name" value="IP11341P-RELATED"/>
    <property type="match status" value="1"/>
</dbReference>
<sequence>MGELAEVEVQQQGATMIITINRPEQMNCVNDKVAEGITEALQDAEADSAVRSVILTGAGDRAFCTGMDLKFAATHGSSSVIIPGRGFAGVGGYDFPKPLIAAVNGYAVAGGLEIVLNCDLIVATEDARFGLPEAKRGLLATGGGLVRLSELVGRSVAMELALTSEPIWADRAMELGMINRVVPRERLLAEALSFADKIAASGPQAILNSKRLLRGSYARATERIWQLNSELAIVTMESSEAAEGMAAFIERREPRWQRMEDESLS</sequence>
<dbReference type="eggNOG" id="COG1024">
    <property type="taxonomic scope" value="Bacteria"/>
</dbReference>
<protein>
    <submittedName>
        <fullName evidence="3">Carnitinyl-CoA dehydratase</fullName>
        <ecNumber evidence="3">4.2.1.149</ecNumber>
    </submittedName>
</protein>
<dbReference type="AlphaFoldDB" id="A0A0D8FTJ5"/>
<gene>
    <name evidence="3" type="primary">caiD</name>
    <name evidence="3" type="ORF">FEAC_16850</name>
</gene>
<dbReference type="InterPro" id="IPR014748">
    <property type="entry name" value="Enoyl-CoA_hydra_C"/>
</dbReference>
<dbReference type="EMBL" id="JXUW01000014">
    <property type="protein sequence ID" value="KJE76605.1"/>
    <property type="molecule type" value="Genomic_DNA"/>
</dbReference>
<dbReference type="InterPro" id="IPR001753">
    <property type="entry name" value="Enoyl-CoA_hydra/iso"/>
</dbReference>
<keyword evidence="3" id="KW-0456">Lyase</keyword>
<dbReference type="PATRIC" id="fig|1121877.4.peg.1866"/>
<comment type="similarity">
    <text evidence="1 2">Belongs to the enoyl-CoA hydratase/isomerase family.</text>
</comment>
<dbReference type="PANTHER" id="PTHR43802">
    <property type="entry name" value="ENOYL-COA HYDRATASE"/>
    <property type="match status" value="1"/>
</dbReference>
<dbReference type="CDD" id="cd06558">
    <property type="entry name" value="crotonase-like"/>
    <property type="match status" value="1"/>
</dbReference>
<dbReference type="GO" id="GO:0016829">
    <property type="term" value="F:lyase activity"/>
    <property type="evidence" value="ECO:0007669"/>
    <property type="project" value="UniProtKB-KW"/>
</dbReference>
<dbReference type="Pfam" id="PF00378">
    <property type="entry name" value="ECH_1"/>
    <property type="match status" value="1"/>
</dbReference>
<evidence type="ECO:0000313" key="3">
    <source>
        <dbReference type="EMBL" id="KJE76605.1"/>
    </source>
</evidence>
<dbReference type="Gene3D" id="1.10.12.10">
    <property type="entry name" value="Lyase 2-enoyl-coa Hydratase, Chain A, domain 2"/>
    <property type="match status" value="1"/>
</dbReference>
<dbReference type="Gene3D" id="3.90.226.10">
    <property type="entry name" value="2-enoyl-CoA Hydratase, Chain A, domain 1"/>
    <property type="match status" value="1"/>
</dbReference>
<dbReference type="STRING" id="1121877.FEAC_16850"/>
<reference evidence="3 4" key="1">
    <citation type="submission" date="2015-01" db="EMBL/GenBank/DDBJ databases">
        <title>Draft genome of the acidophilic iron oxidizer Ferrimicrobium acidiphilum strain T23.</title>
        <authorList>
            <person name="Poehlein A."/>
            <person name="Eisen S."/>
            <person name="Schloemann M."/>
            <person name="Johnson B.D."/>
            <person name="Daniel R."/>
            <person name="Muehling M."/>
        </authorList>
    </citation>
    <scope>NUCLEOTIDE SEQUENCE [LARGE SCALE GENOMIC DNA]</scope>
    <source>
        <strain evidence="3 4">T23</strain>
    </source>
</reference>
<proteinExistence type="inferred from homology"/>
<organism evidence="3 4">
    <name type="scientific">Ferrimicrobium acidiphilum DSM 19497</name>
    <dbReference type="NCBI Taxonomy" id="1121877"/>
    <lineage>
        <taxon>Bacteria</taxon>
        <taxon>Bacillati</taxon>
        <taxon>Actinomycetota</taxon>
        <taxon>Acidimicrobiia</taxon>
        <taxon>Acidimicrobiales</taxon>
        <taxon>Acidimicrobiaceae</taxon>
        <taxon>Ferrimicrobium</taxon>
    </lineage>
</organism>
<dbReference type="Proteomes" id="UP000032336">
    <property type="component" value="Unassembled WGS sequence"/>
</dbReference>
<dbReference type="EC" id="4.2.1.149" evidence="3"/>
<evidence type="ECO:0000313" key="4">
    <source>
        <dbReference type="Proteomes" id="UP000032336"/>
    </source>
</evidence>
<dbReference type="InterPro" id="IPR029045">
    <property type="entry name" value="ClpP/crotonase-like_dom_sf"/>
</dbReference>
<keyword evidence="4" id="KW-1185">Reference proteome</keyword>
<name>A0A0D8FTJ5_9ACTN</name>
<evidence type="ECO:0000256" key="2">
    <source>
        <dbReference type="RuleBase" id="RU003707"/>
    </source>
</evidence>
<dbReference type="InterPro" id="IPR018376">
    <property type="entry name" value="Enoyl-CoA_hyd/isom_CS"/>
</dbReference>